<evidence type="ECO:0000256" key="1">
    <source>
        <dbReference type="ARBA" id="ARBA00022980"/>
    </source>
</evidence>
<evidence type="ECO:0000313" key="5">
    <source>
        <dbReference type="Proteomes" id="UP001079657"/>
    </source>
</evidence>
<reference evidence="4" key="1">
    <citation type="submission" date="2022-12" db="EMBL/GenBank/DDBJ databases">
        <authorList>
            <person name="Wang J."/>
        </authorList>
    </citation>
    <scope>NUCLEOTIDE SEQUENCE</scope>
    <source>
        <strain evidence="4">HY-42-06</strain>
    </source>
</reference>
<sequence length="96" mass="10797">MNELLASVRDVKEKAKKARRVGKLPGILYGGKRGNIPFYIMANEFQKYIARKGERSIVYINLNGEKIKARIIGVQRHLAGNQVISVDLKELSEDVA</sequence>
<keyword evidence="5" id="KW-1185">Reference proteome</keyword>
<dbReference type="Gene3D" id="2.40.240.10">
    <property type="entry name" value="Ribosomal Protein L25, Chain P"/>
    <property type="match status" value="1"/>
</dbReference>
<dbReference type="InterPro" id="IPR011035">
    <property type="entry name" value="Ribosomal_bL25/Gln-tRNA_synth"/>
</dbReference>
<keyword evidence="1" id="KW-0689">Ribosomal protein</keyword>
<dbReference type="RefSeq" id="WP_268047966.1">
    <property type="nucleotide sequence ID" value="NZ_JAPQES010000001.1"/>
</dbReference>
<protein>
    <recommendedName>
        <fullName evidence="3">Large ribosomal subunit protein bL25 L25 domain-containing protein</fullName>
    </recommendedName>
</protein>
<dbReference type="Pfam" id="PF01386">
    <property type="entry name" value="Ribosomal_L25p"/>
    <property type="match status" value="1"/>
</dbReference>
<evidence type="ECO:0000313" key="4">
    <source>
        <dbReference type="EMBL" id="MCY6369590.1"/>
    </source>
</evidence>
<proteinExistence type="predicted"/>
<evidence type="ECO:0000256" key="2">
    <source>
        <dbReference type="ARBA" id="ARBA00023274"/>
    </source>
</evidence>
<comment type="caution">
    <text evidence="4">The sequence shown here is derived from an EMBL/GenBank/DDBJ whole genome shotgun (WGS) entry which is preliminary data.</text>
</comment>
<dbReference type="CDD" id="cd00495">
    <property type="entry name" value="Ribosomal_L25_TL5_CTC"/>
    <property type="match status" value="1"/>
</dbReference>
<accession>A0ABT4CKL2</accession>
<feature type="domain" description="Large ribosomal subunit protein bL25 L25" evidence="3">
    <location>
        <begin position="6"/>
        <end position="88"/>
    </location>
</feature>
<dbReference type="Proteomes" id="UP001079657">
    <property type="component" value="Unassembled WGS sequence"/>
</dbReference>
<dbReference type="SUPFAM" id="SSF50715">
    <property type="entry name" value="Ribosomal protein L25-like"/>
    <property type="match status" value="1"/>
</dbReference>
<name>A0ABT4CKL2_9CLOT</name>
<gene>
    <name evidence="4" type="ORF">OXH55_02870</name>
</gene>
<evidence type="ECO:0000259" key="3">
    <source>
        <dbReference type="Pfam" id="PF01386"/>
    </source>
</evidence>
<dbReference type="EMBL" id="JAPQES010000001">
    <property type="protein sequence ID" value="MCY6369590.1"/>
    <property type="molecule type" value="Genomic_DNA"/>
</dbReference>
<dbReference type="InterPro" id="IPR020056">
    <property type="entry name" value="Rbsml_bL25/Gln-tRNA_synth_N"/>
</dbReference>
<keyword evidence="2" id="KW-0687">Ribonucleoprotein</keyword>
<dbReference type="InterPro" id="IPR029751">
    <property type="entry name" value="Ribosomal_L25_dom"/>
</dbReference>
<organism evidence="4 5">
    <name type="scientific">Clostridium ganghwense</name>
    <dbReference type="NCBI Taxonomy" id="312089"/>
    <lineage>
        <taxon>Bacteria</taxon>
        <taxon>Bacillati</taxon>
        <taxon>Bacillota</taxon>
        <taxon>Clostridia</taxon>
        <taxon>Eubacteriales</taxon>
        <taxon>Clostridiaceae</taxon>
        <taxon>Clostridium</taxon>
    </lineage>
</organism>